<feature type="signal peptide" evidence="1">
    <location>
        <begin position="1"/>
        <end position="20"/>
    </location>
</feature>
<sequence length="154" mass="16700">MKYDVLLVLVAALFVTLGWAGSGGPGCSGATGKRSIEGSIEDTVIDSRLLPEHDGTLSCYQCTDCNATAAYQPCAFKCPTVTTACYKEFSPPEYVVKRGCWTTTIPTDTCQGQKPVCRYFCTEDNCNGGENLTQFPFVMSVLATLHIVLMKMLN</sequence>
<keyword evidence="1" id="KW-0732">Signal</keyword>
<evidence type="ECO:0000256" key="1">
    <source>
        <dbReference type="SAM" id="SignalP"/>
    </source>
</evidence>
<gene>
    <name evidence="2" type="ORF">HOLleu_26122</name>
</gene>
<dbReference type="EMBL" id="JAIZAY010000012">
    <property type="protein sequence ID" value="KAJ8032567.1"/>
    <property type="molecule type" value="Genomic_DNA"/>
</dbReference>
<evidence type="ECO:0000313" key="3">
    <source>
        <dbReference type="Proteomes" id="UP001152320"/>
    </source>
</evidence>
<evidence type="ECO:0000313" key="2">
    <source>
        <dbReference type="EMBL" id="KAJ8032567.1"/>
    </source>
</evidence>
<dbReference type="CDD" id="cd00117">
    <property type="entry name" value="TFP"/>
    <property type="match status" value="1"/>
</dbReference>
<protein>
    <submittedName>
        <fullName evidence="2">Uncharacterized protein</fullName>
    </submittedName>
</protein>
<accession>A0A9Q1BTG5</accession>
<proteinExistence type="predicted"/>
<dbReference type="Proteomes" id="UP001152320">
    <property type="component" value="Chromosome 12"/>
</dbReference>
<keyword evidence="3" id="KW-1185">Reference proteome</keyword>
<organism evidence="2 3">
    <name type="scientific">Holothuria leucospilota</name>
    <name type="common">Black long sea cucumber</name>
    <name type="synonym">Mertensiothuria leucospilota</name>
    <dbReference type="NCBI Taxonomy" id="206669"/>
    <lineage>
        <taxon>Eukaryota</taxon>
        <taxon>Metazoa</taxon>
        <taxon>Echinodermata</taxon>
        <taxon>Eleutherozoa</taxon>
        <taxon>Echinozoa</taxon>
        <taxon>Holothuroidea</taxon>
        <taxon>Aspidochirotacea</taxon>
        <taxon>Aspidochirotida</taxon>
        <taxon>Holothuriidae</taxon>
        <taxon>Holothuria</taxon>
    </lineage>
</organism>
<reference evidence="2" key="1">
    <citation type="submission" date="2021-10" db="EMBL/GenBank/DDBJ databases">
        <title>Tropical sea cucumber genome reveals ecological adaptation and Cuvierian tubules defense mechanism.</title>
        <authorList>
            <person name="Chen T."/>
        </authorList>
    </citation>
    <scope>NUCLEOTIDE SEQUENCE</scope>
    <source>
        <strain evidence="2">Nanhai2018</strain>
        <tissue evidence="2">Muscle</tissue>
    </source>
</reference>
<comment type="caution">
    <text evidence="2">The sequence shown here is derived from an EMBL/GenBank/DDBJ whole genome shotgun (WGS) entry which is preliminary data.</text>
</comment>
<name>A0A9Q1BTG5_HOLLE</name>
<feature type="chain" id="PRO_5040441647" evidence="1">
    <location>
        <begin position="21"/>
        <end position="154"/>
    </location>
</feature>
<dbReference type="AlphaFoldDB" id="A0A9Q1BTG5"/>